<reference evidence="2 3" key="1">
    <citation type="journal article" date="2018" name="Nat. Ecol. Evol.">
        <title>Shark genomes provide insights into elasmobranch evolution and the origin of vertebrates.</title>
        <authorList>
            <person name="Hara Y"/>
            <person name="Yamaguchi K"/>
            <person name="Onimaru K"/>
            <person name="Kadota M"/>
            <person name="Koyanagi M"/>
            <person name="Keeley SD"/>
            <person name="Tatsumi K"/>
            <person name="Tanaka K"/>
            <person name="Motone F"/>
            <person name="Kageyama Y"/>
            <person name="Nozu R"/>
            <person name="Adachi N"/>
            <person name="Nishimura O"/>
            <person name="Nakagawa R"/>
            <person name="Tanegashima C"/>
            <person name="Kiyatake I"/>
            <person name="Matsumoto R"/>
            <person name="Murakumo K"/>
            <person name="Nishida K"/>
            <person name="Terakita A"/>
            <person name="Kuratani S"/>
            <person name="Sato K"/>
            <person name="Hyodo S Kuraku.S."/>
        </authorList>
    </citation>
    <scope>NUCLEOTIDE SEQUENCE [LARGE SCALE GENOMIC DNA]</scope>
</reference>
<protein>
    <submittedName>
        <fullName evidence="2">Uncharacterized protein</fullName>
    </submittedName>
</protein>
<feature type="compositionally biased region" description="Acidic residues" evidence="1">
    <location>
        <begin position="20"/>
        <end position="37"/>
    </location>
</feature>
<name>A0A401P5H2_SCYTO</name>
<evidence type="ECO:0000313" key="2">
    <source>
        <dbReference type="EMBL" id="GCB68353.1"/>
    </source>
</evidence>
<dbReference type="Proteomes" id="UP000288216">
    <property type="component" value="Unassembled WGS sequence"/>
</dbReference>
<dbReference type="AlphaFoldDB" id="A0A401P5H2"/>
<keyword evidence="3" id="KW-1185">Reference proteome</keyword>
<evidence type="ECO:0000313" key="3">
    <source>
        <dbReference type="Proteomes" id="UP000288216"/>
    </source>
</evidence>
<feature type="region of interest" description="Disordered" evidence="1">
    <location>
        <begin position="1"/>
        <end position="67"/>
    </location>
</feature>
<dbReference type="EMBL" id="BFAA01003100">
    <property type="protein sequence ID" value="GCB68353.1"/>
    <property type="molecule type" value="Genomic_DNA"/>
</dbReference>
<organism evidence="2 3">
    <name type="scientific">Scyliorhinus torazame</name>
    <name type="common">Cloudy catshark</name>
    <name type="synonym">Catulus torazame</name>
    <dbReference type="NCBI Taxonomy" id="75743"/>
    <lineage>
        <taxon>Eukaryota</taxon>
        <taxon>Metazoa</taxon>
        <taxon>Chordata</taxon>
        <taxon>Craniata</taxon>
        <taxon>Vertebrata</taxon>
        <taxon>Chondrichthyes</taxon>
        <taxon>Elasmobranchii</taxon>
        <taxon>Galeomorphii</taxon>
        <taxon>Galeoidea</taxon>
        <taxon>Carcharhiniformes</taxon>
        <taxon>Scyliorhinidae</taxon>
        <taxon>Scyliorhinus</taxon>
    </lineage>
</organism>
<evidence type="ECO:0000256" key="1">
    <source>
        <dbReference type="SAM" id="MobiDB-lite"/>
    </source>
</evidence>
<gene>
    <name evidence="2" type="ORF">scyTo_0008216</name>
</gene>
<feature type="compositionally biased region" description="Basic and acidic residues" evidence="1">
    <location>
        <begin position="47"/>
        <end position="67"/>
    </location>
</feature>
<sequence length="67" mass="7640">MERWEVLDDEEMEELHVSSDEEEVEGEEDDEDQEAQDAECIALARPGRPDGEARIAARSHKEDGKVQ</sequence>
<accession>A0A401P5H2</accession>
<comment type="caution">
    <text evidence="2">The sequence shown here is derived from an EMBL/GenBank/DDBJ whole genome shotgun (WGS) entry which is preliminary data.</text>
</comment>
<proteinExistence type="predicted"/>